<dbReference type="SUPFAM" id="SSF55729">
    <property type="entry name" value="Acyl-CoA N-acyltransferases (Nat)"/>
    <property type="match status" value="1"/>
</dbReference>
<dbReference type="GO" id="GO:0031509">
    <property type="term" value="P:subtelomeric heterochromatin formation"/>
    <property type="evidence" value="ECO:0007669"/>
    <property type="project" value="InterPro"/>
</dbReference>
<sequence>MFCLSSSANFYLNIDYEEKINPKKYQEFKVDDLIESLNQWIQSTTTTHLDLFLSKLKNENEYAPFGEQILSYELNGEKSTAYLINRVNQKICDDKNSLSDIHCQIYYAPIGYSTVYFYYAYPNKKRPRISQVLTLPTYQRKDHGRRLLTAIYNDLRKDSRAQDITGIAISFDKTSEF</sequence>
<dbReference type="GO" id="GO:0000781">
    <property type="term" value="C:chromosome, telomeric region"/>
    <property type="evidence" value="ECO:0007669"/>
    <property type="project" value="GOC"/>
</dbReference>
<dbReference type="EC" id="2.3.1.48" evidence="2"/>
<evidence type="ECO:0000313" key="9">
    <source>
        <dbReference type="EMBL" id="CAF3789554.1"/>
    </source>
</evidence>
<dbReference type="EMBL" id="CAJOBQ010000997">
    <property type="protein sequence ID" value="CAF4443229.1"/>
    <property type="molecule type" value="Genomic_DNA"/>
</dbReference>
<dbReference type="Proteomes" id="UP000663865">
    <property type="component" value="Unassembled WGS sequence"/>
</dbReference>
<dbReference type="InterPro" id="IPR016181">
    <property type="entry name" value="Acyl_CoA_acyltransferase"/>
</dbReference>
<protein>
    <recommendedName>
        <fullName evidence="2">histone acetyltransferase</fullName>
        <ecNumber evidence="2">2.3.1.48</ecNumber>
    </recommendedName>
</protein>
<evidence type="ECO:0000256" key="4">
    <source>
        <dbReference type="ARBA" id="ARBA00023315"/>
    </source>
</evidence>
<evidence type="ECO:0000313" key="11">
    <source>
        <dbReference type="EMBL" id="CAF4870361.1"/>
    </source>
</evidence>
<comment type="catalytic activity">
    <reaction evidence="5">
        <text>L-lysyl-[protein] + acetyl-CoA = N(6)-acetyl-L-lysyl-[protein] + CoA + H(+)</text>
        <dbReference type="Rhea" id="RHEA:45948"/>
        <dbReference type="Rhea" id="RHEA-COMP:9752"/>
        <dbReference type="Rhea" id="RHEA-COMP:10731"/>
        <dbReference type="ChEBI" id="CHEBI:15378"/>
        <dbReference type="ChEBI" id="CHEBI:29969"/>
        <dbReference type="ChEBI" id="CHEBI:57287"/>
        <dbReference type="ChEBI" id="CHEBI:57288"/>
        <dbReference type="ChEBI" id="CHEBI:61930"/>
        <dbReference type="EC" id="2.3.1.48"/>
    </reaction>
</comment>
<evidence type="ECO:0000256" key="3">
    <source>
        <dbReference type="ARBA" id="ARBA00022679"/>
    </source>
</evidence>
<proteinExistence type="inferred from homology"/>
<evidence type="ECO:0000256" key="1">
    <source>
        <dbReference type="ARBA" id="ARBA00010543"/>
    </source>
</evidence>
<reference evidence="7" key="1">
    <citation type="submission" date="2021-02" db="EMBL/GenBank/DDBJ databases">
        <authorList>
            <person name="Nowell W R."/>
        </authorList>
    </citation>
    <scope>NUCLEOTIDE SEQUENCE</scope>
</reference>
<dbReference type="PANTHER" id="PTHR12046">
    <property type="entry name" value="HISTONE ACETYLTRANSFERASE TYPE B CATALYTIC SUBUNIT"/>
    <property type="match status" value="1"/>
</dbReference>
<dbReference type="EMBL" id="CAJNYV010005887">
    <property type="protein sequence ID" value="CAF3789554.1"/>
    <property type="molecule type" value="Genomic_DNA"/>
</dbReference>
<dbReference type="InterPro" id="IPR019467">
    <property type="entry name" value="Hat1_N"/>
</dbReference>
<organism evidence="7 12">
    <name type="scientific">Rotaria socialis</name>
    <dbReference type="NCBI Taxonomy" id="392032"/>
    <lineage>
        <taxon>Eukaryota</taxon>
        <taxon>Metazoa</taxon>
        <taxon>Spiralia</taxon>
        <taxon>Gnathifera</taxon>
        <taxon>Rotifera</taxon>
        <taxon>Eurotatoria</taxon>
        <taxon>Bdelloidea</taxon>
        <taxon>Philodinida</taxon>
        <taxon>Philodinidae</taxon>
        <taxon>Rotaria</taxon>
    </lineage>
</organism>
<comment type="similarity">
    <text evidence="1">Belongs to the HAT1 family.</text>
</comment>
<evidence type="ECO:0000259" key="6">
    <source>
        <dbReference type="Pfam" id="PF10394"/>
    </source>
</evidence>
<dbReference type="InterPro" id="IPR017380">
    <property type="entry name" value="Hist_AcTrfase_B-typ_cat-su"/>
</dbReference>
<evidence type="ECO:0000256" key="2">
    <source>
        <dbReference type="ARBA" id="ARBA00013184"/>
    </source>
</evidence>
<accession>A0A818KJI9</accession>
<evidence type="ECO:0000313" key="7">
    <source>
        <dbReference type="EMBL" id="CAF3558628.1"/>
    </source>
</evidence>
<dbReference type="Proteomes" id="UP000663862">
    <property type="component" value="Unassembled WGS sequence"/>
</dbReference>
<evidence type="ECO:0000313" key="8">
    <source>
        <dbReference type="EMBL" id="CAF3572697.1"/>
    </source>
</evidence>
<dbReference type="CDD" id="cd04301">
    <property type="entry name" value="NAT_SF"/>
    <property type="match status" value="1"/>
</dbReference>
<dbReference type="AlphaFoldDB" id="A0A818KJI9"/>
<feature type="domain" description="Histone acetyl transferase HAT1 N-terminal" evidence="6">
    <location>
        <begin position="5"/>
        <end position="88"/>
    </location>
</feature>
<dbReference type="GO" id="GO:0004402">
    <property type="term" value="F:histone acetyltransferase activity"/>
    <property type="evidence" value="ECO:0007669"/>
    <property type="project" value="InterPro"/>
</dbReference>
<dbReference type="EMBL" id="CAJNYT010003530">
    <property type="protein sequence ID" value="CAF3572697.1"/>
    <property type="molecule type" value="Genomic_DNA"/>
</dbReference>
<evidence type="ECO:0000313" key="10">
    <source>
        <dbReference type="EMBL" id="CAF4443229.1"/>
    </source>
</evidence>
<dbReference type="Proteomes" id="UP000663869">
    <property type="component" value="Unassembled WGS sequence"/>
</dbReference>
<keyword evidence="4" id="KW-0012">Acyltransferase</keyword>
<dbReference type="EMBL" id="CAJNYU010002486">
    <property type="protein sequence ID" value="CAF3558628.1"/>
    <property type="molecule type" value="Genomic_DNA"/>
</dbReference>
<dbReference type="GO" id="GO:0005634">
    <property type="term" value="C:nucleus"/>
    <property type="evidence" value="ECO:0007669"/>
    <property type="project" value="InterPro"/>
</dbReference>
<name>A0A818KJI9_9BILA</name>
<gene>
    <name evidence="7" type="ORF">FME351_LOCUS19844</name>
    <name evidence="8" type="ORF">GRG538_LOCUS21305</name>
    <name evidence="9" type="ORF">KIK155_LOCUS31795</name>
    <name evidence="11" type="ORF">TOA249_LOCUS28433</name>
    <name evidence="10" type="ORF">TSG867_LOCUS16375</name>
</gene>
<dbReference type="Pfam" id="PF10394">
    <property type="entry name" value="Hat1_N"/>
    <property type="match status" value="1"/>
</dbReference>
<keyword evidence="3" id="KW-0808">Transferase</keyword>
<dbReference type="EMBL" id="CAJOBS010003959">
    <property type="protein sequence ID" value="CAF4870361.1"/>
    <property type="molecule type" value="Genomic_DNA"/>
</dbReference>
<evidence type="ECO:0000313" key="12">
    <source>
        <dbReference type="Proteomes" id="UP000663869"/>
    </source>
</evidence>
<comment type="caution">
    <text evidence="7">The sequence shown here is derived from an EMBL/GenBank/DDBJ whole genome shotgun (WGS) entry which is preliminary data.</text>
</comment>
<dbReference type="Gene3D" id="3.90.360.10">
    <property type="entry name" value="Histone acetyl transferase 1 (HAT1), N-terminal domain"/>
    <property type="match status" value="1"/>
</dbReference>
<dbReference type="InterPro" id="IPR037113">
    <property type="entry name" value="Hat1_N_sf"/>
</dbReference>
<dbReference type="Proteomes" id="UP000663838">
    <property type="component" value="Unassembled WGS sequence"/>
</dbReference>
<evidence type="ECO:0000256" key="5">
    <source>
        <dbReference type="ARBA" id="ARBA00048017"/>
    </source>
</evidence>
<dbReference type="Gene3D" id="3.40.630.30">
    <property type="match status" value="1"/>
</dbReference>
<dbReference type="Proteomes" id="UP000663872">
    <property type="component" value="Unassembled WGS sequence"/>
</dbReference>